<feature type="domain" description="CobW C-terminal" evidence="1">
    <location>
        <begin position="244"/>
        <end position="338"/>
    </location>
</feature>
<dbReference type="InterPro" id="IPR027417">
    <property type="entry name" value="P-loop_NTPase"/>
</dbReference>
<dbReference type="RefSeq" id="WP_370716919.1">
    <property type="nucleotide sequence ID" value="NZ_JBGGTQ010000001.1"/>
</dbReference>
<sequence length="361" mass="37974">MRPPVTLPVTLLTSMDPVLRDSATAAALWGGPGTVLLRYDLAPDRLHRLAAEFDRVLEDVDVPLEHACLGCALREDVLPAVAAIARAGRAERLVLALPVTAEPLAVLQALTHGTDGADDLADLVTVTGVVAVAHGPGLLEDLLGDELVVGAAGEETDRAVGEVLAHQLDEADLVLVDGELPARSAVLLDHVTAPGCVVADLLAADASDLLAPRRLATADPVAEPLRRSDLRAARPSGADDRLGVFTLDLRTPAPLHPGRLLEEIEAVGAGRLRARGFFWVPSRPEVVCAWDGAGGQLSIGTIGTWDARRGERPRTRLVVTGVDEGDAERVSAAFERILATPAESAAWTAPEDGLEPWLGDR</sequence>
<dbReference type="EMBL" id="JBGGTQ010000001">
    <property type="protein sequence ID" value="MEZ0490876.1"/>
    <property type="molecule type" value="Genomic_DNA"/>
</dbReference>
<dbReference type="PANTHER" id="PTHR43603">
    <property type="entry name" value="COBW DOMAIN-CONTAINING PROTEIN DDB_G0274527"/>
    <property type="match status" value="1"/>
</dbReference>
<evidence type="ECO:0000313" key="3">
    <source>
        <dbReference type="Proteomes" id="UP001566476"/>
    </source>
</evidence>
<evidence type="ECO:0000259" key="1">
    <source>
        <dbReference type="SMART" id="SM00833"/>
    </source>
</evidence>
<dbReference type="Pfam" id="PF07683">
    <property type="entry name" value="CobW_C"/>
    <property type="match status" value="1"/>
</dbReference>
<organism evidence="2 3">
    <name type="scientific">Kineococcus mangrovi</name>
    <dbReference type="NCBI Taxonomy" id="1660183"/>
    <lineage>
        <taxon>Bacteria</taxon>
        <taxon>Bacillati</taxon>
        <taxon>Actinomycetota</taxon>
        <taxon>Actinomycetes</taxon>
        <taxon>Kineosporiales</taxon>
        <taxon>Kineosporiaceae</taxon>
        <taxon>Kineococcus</taxon>
    </lineage>
</organism>
<dbReference type="InterPro" id="IPR011629">
    <property type="entry name" value="CobW-like_C"/>
</dbReference>
<name>A0ABV4HWR9_9ACTN</name>
<dbReference type="InterPro" id="IPR051927">
    <property type="entry name" value="Zn_Chap_cDPG_Synth"/>
</dbReference>
<accession>A0ABV4HWR9</accession>
<dbReference type="SMART" id="SM00833">
    <property type="entry name" value="CobW_C"/>
    <property type="match status" value="1"/>
</dbReference>
<dbReference type="Gene3D" id="3.40.50.300">
    <property type="entry name" value="P-loop containing nucleotide triphosphate hydrolases"/>
    <property type="match status" value="1"/>
</dbReference>
<keyword evidence="3" id="KW-1185">Reference proteome</keyword>
<gene>
    <name evidence="2" type="ORF">AB2L28_01330</name>
</gene>
<proteinExistence type="predicted"/>
<evidence type="ECO:0000313" key="2">
    <source>
        <dbReference type="EMBL" id="MEZ0490876.1"/>
    </source>
</evidence>
<reference evidence="2 3" key="1">
    <citation type="submission" date="2024-07" db="EMBL/GenBank/DDBJ databases">
        <authorList>
            <person name="Thanompreechachai J."/>
            <person name="Duangmal K."/>
        </authorList>
    </citation>
    <scope>NUCLEOTIDE SEQUENCE [LARGE SCALE GENOMIC DNA]</scope>
    <source>
        <strain evidence="2 3">TBRC 1896</strain>
    </source>
</reference>
<comment type="caution">
    <text evidence="2">The sequence shown here is derived from an EMBL/GenBank/DDBJ whole genome shotgun (WGS) entry which is preliminary data.</text>
</comment>
<dbReference type="SUPFAM" id="SSF90002">
    <property type="entry name" value="Hypothetical protein YjiA, C-terminal domain"/>
    <property type="match status" value="1"/>
</dbReference>
<protein>
    <submittedName>
        <fullName evidence="2">GTP-binding protein</fullName>
    </submittedName>
</protein>
<dbReference type="PANTHER" id="PTHR43603:SF1">
    <property type="entry name" value="ZINC-REGULATED GTPASE METALLOPROTEIN ACTIVATOR 1"/>
    <property type="match status" value="1"/>
</dbReference>
<dbReference type="Proteomes" id="UP001566476">
    <property type="component" value="Unassembled WGS sequence"/>
</dbReference>